<feature type="region of interest" description="Disordered" evidence="15">
    <location>
        <begin position="38"/>
        <end position="64"/>
    </location>
</feature>
<dbReference type="InterPro" id="IPR006689">
    <property type="entry name" value="Small_GTPase_ARF/SAR"/>
</dbReference>
<evidence type="ECO:0000256" key="11">
    <source>
        <dbReference type="ARBA" id="ARBA00040616"/>
    </source>
</evidence>
<dbReference type="PRINTS" id="PR00328">
    <property type="entry name" value="SAR1GTPBP"/>
</dbReference>
<comment type="caution">
    <text evidence="16">The sequence shown here is derived from an EMBL/GenBank/DDBJ whole genome shotgun (WGS) entry which is preliminary data.</text>
</comment>
<evidence type="ECO:0000256" key="4">
    <source>
        <dbReference type="ARBA" id="ARBA00022448"/>
    </source>
</evidence>
<dbReference type="PANTHER" id="PTHR45697">
    <property type="entry name" value="ADP-RIBOSYLATION FACTOR-LIKE PROTEIN 2-RELATED"/>
    <property type="match status" value="1"/>
</dbReference>
<evidence type="ECO:0000313" key="17">
    <source>
        <dbReference type="Proteomes" id="UP000276834"/>
    </source>
</evidence>
<organism evidence="16 17">
    <name type="scientific">Chloebia gouldiae</name>
    <name type="common">Gouldian finch</name>
    <name type="synonym">Erythrura gouldiae</name>
    <dbReference type="NCBI Taxonomy" id="44316"/>
    <lineage>
        <taxon>Eukaryota</taxon>
        <taxon>Metazoa</taxon>
        <taxon>Chordata</taxon>
        <taxon>Craniata</taxon>
        <taxon>Vertebrata</taxon>
        <taxon>Euteleostomi</taxon>
        <taxon>Archelosauria</taxon>
        <taxon>Archosauria</taxon>
        <taxon>Dinosauria</taxon>
        <taxon>Saurischia</taxon>
        <taxon>Theropoda</taxon>
        <taxon>Coelurosauria</taxon>
        <taxon>Aves</taxon>
        <taxon>Neognathae</taxon>
        <taxon>Neoaves</taxon>
        <taxon>Telluraves</taxon>
        <taxon>Australaves</taxon>
        <taxon>Passeriformes</taxon>
        <taxon>Passeroidea</taxon>
        <taxon>Passeridae</taxon>
        <taxon>Chloebia</taxon>
    </lineage>
</organism>
<dbReference type="FunFam" id="3.40.50.300:FF:000281">
    <property type="entry name" value="ADP-ribosylation factor-like protein 3"/>
    <property type="match status" value="1"/>
</dbReference>
<dbReference type="SMART" id="SM00178">
    <property type="entry name" value="SAR"/>
    <property type="match status" value="1"/>
</dbReference>
<dbReference type="GO" id="GO:0005813">
    <property type="term" value="C:centrosome"/>
    <property type="evidence" value="ECO:0007669"/>
    <property type="project" value="UniProtKB-SubCell"/>
</dbReference>
<gene>
    <name evidence="16" type="ORF">DV515_00006770</name>
</gene>
<evidence type="ECO:0000256" key="12">
    <source>
        <dbReference type="PIRSR" id="PIRSR606689-1"/>
    </source>
</evidence>
<dbReference type="EMBL" id="QUSF01000017">
    <property type="protein sequence ID" value="RLW03001.1"/>
    <property type="molecule type" value="Genomic_DNA"/>
</dbReference>
<evidence type="ECO:0000256" key="1">
    <source>
        <dbReference type="ARBA" id="ARBA00004255"/>
    </source>
</evidence>
<evidence type="ECO:0000256" key="15">
    <source>
        <dbReference type="SAM" id="MobiDB-lite"/>
    </source>
</evidence>
<dbReference type="GO" id="GO:0046872">
    <property type="term" value="F:metal ion binding"/>
    <property type="evidence" value="ECO:0007669"/>
    <property type="project" value="UniProtKB-KW"/>
</dbReference>
<evidence type="ECO:0000256" key="3">
    <source>
        <dbReference type="ARBA" id="ARBA00010290"/>
    </source>
</evidence>
<evidence type="ECO:0000256" key="13">
    <source>
        <dbReference type="PIRSR" id="PIRSR606689-2"/>
    </source>
</evidence>
<dbReference type="Proteomes" id="UP000276834">
    <property type="component" value="Unassembled WGS sequence"/>
</dbReference>
<dbReference type="GO" id="GO:0003924">
    <property type="term" value="F:GTPase activity"/>
    <property type="evidence" value="ECO:0007669"/>
    <property type="project" value="InterPro"/>
</dbReference>
<keyword evidence="17" id="KW-1185">Reference proteome</keyword>
<feature type="binding site" evidence="12">
    <location>
        <begin position="191"/>
        <end position="194"/>
    </location>
    <ligand>
        <name>GTP</name>
        <dbReference type="ChEBI" id="CHEBI:37565"/>
    </ligand>
</feature>
<protein>
    <recommendedName>
        <fullName evidence="11">ADP-ribosylation factor-like protein 3</fullName>
    </recommendedName>
</protein>
<dbReference type="AlphaFoldDB" id="A0A3L8SJS8"/>
<evidence type="ECO:0000256" key="10">
    <source>
        <dbReference type="ARBA" id="ARBA00023288"/>
    </source>
</evidence>
<feature type="binding site" evidence="12">
    <location>
        <position position="135"/>
    </location>
    <ligand>
        <name>GTP</name>
        <dbReference type="ChEBI" id="CHEBI:37565"/>
    </ligand>
</feature>
<keyword evidence="5" id="KW-0519">Myristate</keyword>
<dbReference type="STRING" id="44316.ENSEGOP00005007092"/>
<keyword evidence="9 12" id="KW-0342">GTP-binding</keyword>
<feature type="binding site" evidence="13">
    <location>
        <position position="113"/>
    </location>
    <ligand>
        <name>Mg(2+)</name>
        <dbReference type="ChEBI" id="CHEBI:18420"/>
    </ligand>
</feature>
<dbReference type="PROSITE" id="PS51417">
    <property type="entry name" value="ARF"/>
    <property type="match status" value="1"/>
</dbReference>
<name>A0A3L8SJS8_CHLGU</name>
<comment type="subcellular location">
    <subcellularLocation>
        <location evidence="2">Cytoplasm</location>
        <location evidence="2">Cytoskeleton</location>
        <location evidence="2">Microtubule organizing center</location>
        <location evidence="2">Centrosome</location>
    </subcellularLocation>
    <subcellularLocation>
        <location evidence="1">Golgi apparatus membrane</location>
        <topology evidence="1">Peripheral membrane protein</topology>
        <orientation evidence="1">Cytoplasmic side</orientation>
    </subcellularLocation>
</comment>
<dbReference type="SMART" id="SM00177">
    <property type="entry name" value="ARF"/>
    <property type="match status" value="1"/>
</dbReference>
<dbReference type="OrthoDB" id="2011769at2759"/>
<keyword evidence="10" id="KW-0449">Lipoprotein</keyword>
<proteinExistence type="inferred from homology"/>
<sequence>MSPQELGMVPGLGQHTQEGGNWGWANLLHKVHKANSVPSSLLPNKGALQPPGTPQGSPSTPCPQGLLSVIQKLKSSPEQEQELRIVLLGLDNAGKTTLLKRLASEEVSTITPTQGFNIKSVQSHGLKLNVWDIGGQRSIRPYWKKYLGSTDLLIYVIDSADQKRFEETGQELAELTEDESLTGVPLLVFANKQDLVTAAPAAEIAEGLSLHTYRDREWQIQACSALSGEGVQVEMGVGGLCGAGRGPKGLHSHPPSLQDGMNWISSQIMNRKK</sequence>
<evidence type="ECO:0000256" key="8">
    <source>
        <dbReference type="ARBA" id="ARBA00023034"/>
    </source>
</evidence>
<dbReference type="GO" id="GO:0015031">
    <property type="term" value="P:protein transport"/>
    <property type="evidence" value="ECO:0007669"/>
    <property type="project" value="UniProtKB-KW"/>
</dbReference>
<evidence type="ECO:0000256" key="2">
    <source>
        <dbReference type="ARBA" id="ARBA00004300"/>
    </source>
</evidence>
<reference evidence="16 17" key="1">
    <citation type="journal article" date="2018" name="Proc. R. Soc. B">
        <title>A non-coding region near Follistatin controls head colour polymorphism in the Gouldian finch.</title>
        <authorList>
            <person name="Toomey M.B."/>
            <person name="Marques C.I."/>
            <person name="Andrade P."/>
            <person name="Araujo P.M."/>
            <person name="Sabatino S."/>
            <person name="Gazda M.A."/>
            <person name="Afonso S."/>
            <person name="Lopes R.J."/>
            <person name="Corbo J.C."/>
            <person name="Carneiro M."/>
        </authorList>
    </citation>
    <scope>NUCLEOTIDE SEQUENCE [LARGE SCALE GENOMIC DNA]</scope>
    <source>
        <strain evidence="16">Red01</strain>
        <tissue evidence="16">Muscle</tissue>
    </source>
</reference>
<dbReference type="Pfam" id="PF00025">
    <property type="entry name" value="Arf"/>
    <property type="match status" value="1"/>
</dbReference>
<dbReference type="InterPro" id="IPR044612">
    <property type="entry name" value="ARL2/3"/>
</dbReference>
<feature type="binding site" evidence="12">
    <location>
        <begin position="89"/>
        <end position="96"/>
    </location>
    <ligand>
        <name>GTP</name>
        <dbReference type="ChEBI" id="CHEBI:37565"/>
    </ligand>
</feature>
<evidence type="ECO:0000313" key="16">
    <source>
        <dbReference type="EMBL" id="RLW03001.1"/>
    </source>
</evidence>
<keyword evidence="8" id="KW-0333">Golgi apparatus</keyword>
<dbReference type="InterPro" id="IPR005225">
    <property type="entry name" value="Small_GTP-bd"/>
</dbReference>
<comment type="similarity">
    <text evidence="3 14">Belongs to the small GTPase superfamily. Arf family.</text>
</comment>
<feature type="binding site" evidence="13">
    <location>
        <position position="96"/>
    </location>
    <ligand>
        <name>Mg(2+)</name>
        <dbReference type="ChEBI" id="CHEBI:18420"/>
    </ligand>
</feature>
<keyword evidence="6 12" id="KW-0547">Nucleotide-binding</keyword>
<keyword evidence="4" id="KW-0813">Transport</keyword>
<dbReference type="SUPFAM" id="SSF52540">
    <property type="entry name" value="P-loop containing nucleoside triphosphate hydrolases"/>
    <property type="match status" value="1"/>
</dbReference>
<accession>A0A3L8SJS8</accession>
<evidence type="ECO:0000256" key="7">
    <source>
        <dbReference type="ARBA" id="ARBA00022927"/>
    </source>
</evidence>
<dbReference type="GO" id="GO:0000139">
    <property type="term" value="C:Golgi membrane"/>
    <property type="evidence" value="ECO:0007669"/>
    <property type="project" value="UniProtKB-SubCell"/>
</dbReference>
<dbReference type="GO" id="GO:0005525">
    <property type="term" value="F:GTP binding"/>
    <property type="evidence" value="ECO:0007669"/>
    <property type="project" value="UniProtKB-KW"/>
</dbReference>
<dbReference type="Gene3D" id="3.40.50.300">
    <property type="entry name" value="P-loop containing nucleotide triphosphate hydrolases"/>
    <property type="match status" value="1"/>
</dbReference>
<evidence type="ECO:0000256" key="5">
    <source>
        <dbReference type="ARBA" id="ARBA00022707"/>
    </source>
</evidence>
<keyword evidence="7" id="KW-0653">Protein transport</keyword>
<dbReference type="InterPro" id="IPR027417">
    <property type="entry name" value="P-loop_NTPase"/>
</dbReference>
<evidence type="ECO:0000256" key="9">
    <source>
        <dbReference type="ARBA" id="ARBA00023134"/>
    </source>
</evidence>
<feature type="compositionally biased region" description="Low complexity" evidence="15">
    <location>
        <begin position="54"/>
        <end position="64"/>
    </location>
</feature>
<evidence type="ECO:0000256" key="6">
    <source>
        <dbReference type="ARBA" id="ARBA00022741"/>
    </source>
</evidence>
<dbReference type="CDD" id="cd04155">
    <property type="entry name" value="Arl3"/>
    <property type="match status" value="1"/>
</dbReference>
<keyword evidence="13" id="KW-0460">Magnesium</keyword>
<evidence type="ECO:0000256" key="14">
    <source>
        <dbReference type="RuleBase" id="RU003925"/>
    </source>
</evidence>
<keyword evidence="13" id="KW-0479">Metal-binding</keyword>
<dbReference type="NCBIfam" id="TIGR00231">
    <property type="entry name" value="small_GTP"/>
    <property type="match status" value="1"/>
</dbReference>